<dbReference type="Gene3D" id="1.10.260.40">
    <property type="entry name" value="lambda repressor-like DNA-binding domains"/>
    <property type="match status" value="1"/>
</dbReference>
<feature type="domain" description="HTH lacI-type" evidence="4">
    <location>
        <begin position="5"/>
        <end position="59"/>
    </location>
</feature>
<dbReference type="SMART" id="SM00354">
    <property type="entry name" value="HTH_LACI"/>
    <property type="match status" value="1"/>
</dbReference>
<sequence>MVKGPTVYDVAELAGVSIATVSFTFRQPHRVRQSTREAVLAAAQALNYLPSGNARGLARGRTGALGIYSFDFYFLDDPASAGGAGTRAAAPAGSDPNADYRVFPLYVDEVQRGVALECWRRGYTLMVGGGNRTTGRTAIADIAGQVDGLAVFPRTVPVEVLSLISRRIPVVELSEPSHDDSLHHVTVDNAAGMHALTTHLITAHGLRDLQFAAPRDPWSDFQLRFRGFQAALAEAGLPVPERPVTEGDGAPQSAEALAAALLAGGRLPDGIVCAHDEYALPLIDALLRRGVDVPGRVAVTGFDGIVAGRLQRPQLTTVRQPMEQMGRTAAAILIDGFEDRTLPPQSRQLPVEVVLRESCGCPPA</sequence>
<name>A0A4R5TM81_9MICC</name>
<dbReference type="PANTHER" id="PTHR30146">
    <property type="entry name" value="LACI-RELATED TRANSCRIPTIONAL REPRESSOR"/>
    <property type="match status" value="1"/>
</dbReference>
<evidence type="ECO:0000313" key="5">
    <source>
        <dbReference type="EMBL" id="TDK23687.1"/>
    </source>
</evidence>
<dbReference type="GO" id="GO:0000976">
    <property type="term" value="F:transcription cis-regulatory region binding"/>
    <property type="evidence" value="ECO:0007669"/>
    <property type="project" value="TreeGrafter"/>
</dbReference>
<reference evidence="5 6" key="1">
    <citation type="submission" date="2019-03" db="EMBL/GenBank/DDBJ databases">
        <title>Arthrobacter sp. nov., an bacterium isolated from biocrust in Mu Us Desert.</title>
        <authorList>
            <person name="Lixiong L."/>
        </authorList>
    </citation>
    <scope>NUCLEOTIDE SEQUENCE [LARGE SCALE GENOMIC DNA]</scope>
    <source>
        <strain evidence="5 6">SLN-3</strain>
    </source>
</reference>
<dbReference type="InterPro" id="IPR046335">
    <property type="entry name" value="LacI/GalR-like_sensor"/>
</dbReference>
<dbReference type="Pfam" id="PF13377">
    <property type="entry name" value="Peripla_BP_3"/>
    <property type="match status" value="1"/>
</dbReference>
<dbReference type="EMBL" id="SMTK01000006">
    <property type="protein sequence ID" value="TDK23687.1"/>
    <property type="molecule type" value="Genomic_DNA"/>
</dbReference>
<dbReference type="GO" id="GO:0003700">
    <property type="term" value="F:DNA-binding transcription factor activity"/>
    <property type="evidence" value="ECO:0007669"/>
    <property type="project" value="TreeGrafter"/>
</dbReference>
<dbReference type="SUPFAM" id="SSF53822">
    <property type="entry name" value="Periplasmic binding protein-like I"/>
    <property type="match status" value="1"/>
</dbReference>
<accession>A0A4R5TM81</accession>
<dbReference type="OrthoDB" id="2854648at2"/>
<evidence type="ECO:0000259" key="4">
    <source>
        <dbReference type="PROSITE" id="PS50932"/>
    </source>
</evidence>
<gene>
    <name evidence="5" type="ORF">E2F48_15930</name>
</gene>
<dbReference type="InterPro" id="IPR000843">
    <property type="entry name" value="HTH_LacI"/>
</dbReference>
<evidence type="ECO:0000256" key="1">
    <source>
        <dbReference type="ARBA" id="ARBA00023015"/>
    </source>
</evidence>
<dbReference type="Gene3D" id="3.40.50.2300">
    <property type="match status" value="2"/>
</dbReference>
<dbReference type="Proteomes" id="UP000295411">
    <property type="component" value="Unassembled WGS sequence"/>
</dbReference>
<keyword evidence="3" id="KW-0804">Transcription</keyword>
<evidence type="ECO:0000313" key="6">
    <source>
        <dbReference type="Proteomes" id="UP000295411"/>
    </source>
</evidence>
<protein>
    <submittedName>
        <fullName evidence="5">LacI family transcriptional regulator</fullName>
    </submittedName>
</protein>
<evidence type="ECO:0000256" key="2">
    <source>
        <dbReference type="ARBA" id="ARBA00023125"/>
    </source>
</evidence>
<keyword evidence="2" id="KW-0238">DNA-binding</keyword>
<dbReference type="AlphaFoldDB" id="A0A4R5TM81"/>
<evidence type="ECO:0000256" key="3">
    <source>
        <dbReference type="ARBA" id="ARBA00023163"/>
    </source>
</evidence>
<dbReference type="SUPFAM" id="SSF47413">
    <property type="entry name" value="lambda repressor-like DNA-binding domains"/>
    <property type="match status" value="1"/>
</dbReference>
<dbReference type="PROSITE" id="PS50932">
    <property type="entry name" value="HTH_LACI_2"/>
    <property type="match status" value="1"/>
</dbReference>
<keyword evidence="1" id="KW-0805">Transcription regulation</keyword>
<dbReference type="Pfam" id="PF00356">
    <property type="entry name" value="LacI"/>
    <property type="match status" value="1"/>
</dbReference>
<organism evidence="5 6">
    <name type="scientific">Arthrobacter crusticola</name>
    <dbReference type="NCBI Taxonomy" id="2547960"/>
    <lineage>
        <taxon>Bacteria</taxon>
        <taxon>Bacillati</taxon>
        <taxon>Actinomycetota</taxon>
        <taxon>Actinomycetes</taxon>
        <taxon>Micrococcales</taxon>
        <taxon>Micrococcaceae</taxon>
        <taxon>Arthrobacter</taxon>
    </lineage>
</organism>
<proteinExistence type="predicted"/>
<dbReference type="InterPro" id="IPR010982">
    <property type="entry name" value="Lambda_DNA-bd_dom_sf"/>
</dbReference>
<dbReference type="CDD" id="cd01392">
    <property type="entry name" value="HTH_LacI"/>
    <property type="match status" value="1"/>
</dbReference>
<dbReference type="InterPro" id="IPR028082">
    <property type="entry name" value="Peripla_BP_I"/>
</dbReference>
<comment type="caution">
    <text evidence="5">The sequence shown here is derived from an EMBL/GenBank/DDBJ whole genome shotgun (WGS) entry which is preliminary data.</text>
</comment>
<keyword evidence="6" id="KW-1185">Reference proteome</keyword>
<dbReference type="CDD" id="cd06267">
    <property type="entry name" value="PBP1_LacI_sugar_binding-like"/>
    <property type="match status" value="1"/>
</dbReference>
<dbReference type="PANTHER" id="PTHR30146:SF109">
    <property type="entry name" value="HTH-TYPE TRANSCRIPTIONAL REGULATOR GALS"/>
    <property type="match status" value="1"/>
</dbReference>